<evidence type="ECO:0000256" key="1">
    <source>
        <dbReference type="SAM" id="MobiDB-lite"/>
    </source>
</evidence>
<feature type="compositionally biased region" description="Polar residues" evidence="1">
    <location>
        <begin position="11"/>
        <end position="20"/>
    </location>
</feature>
<evidence type="ECO:0000313" key="3">
    <source>
        <dbReference type="Proteomes" id="UP000298652"/>
    </source>
</evidence>
<name>A0A4U6TRU4_SETVI</name>
<gene>
    <name evidence="2" type="ORF">SEVIR_7G193200v2</name>
</gene>
<keyword evidence="3" id="KW-1185">Reference proteome</keyword>
<protein>
    <submittedName>
        <fullName evidence="2">Uncharacterized protein</fullName>
    </submittedName>
</protein>
<organism evidence="2 3">
    <name type="scientific">Setaria viridis</name>
    <name type="common">Green bristlegrass</name>
    <name type="synonym">Setaria italica subsp. viridis</name>
    <dbReference type="NCBI Taxonomy" id="4556"/>
    <lineage>
        <taxon>Eukaryota</taxon>
        <taxon>Viridiplantae</taxon>
        <taxon>Streptophyta</taxon>
        <taxon>Embryophyta</taxon>
        <taxon>Tracheophyta</taxon>
        <taxon>Spermatophyta</taxon>
        <taxon>Magnoliopsida</taxon>
        <taxon>Liliopsida</taxon>
        <taxon>Poales</taxon>
        <taxon>Poaceae</taxon>
        <taxon>PACMAD clade</taxon>
        <taxon>Panicoideae</taxon>
        <taxon>Panicodae</taxon>
        <taxon>Paniceae</taxon>
        <taxon>Cenchrinae</taxon>
        <taxon>Setaria</taxon>
    </lineage>
</organism>
<dbReference type="EMBL" id="CM016558">
    <property type="protein sequence ID" value="TKW05688.1"/>
    <property type="molecule type" value="Genomic_DNA"/>
</dbReference>
<evidence type="ECO:0000313" key="2">
    <source>
        <dbReference type="EMBL" id="TKW05688.1"/>
    </source>
</evidence>
<dbReference type="Proteomes" id="UP000298652">
    <property type="component" value="Chromosome 7"/>
</dbReference>
<accession>A0A4U6TRU4</accession>
<proteinExistence type="predicted"/>
<sequence>MRDEHRPRRNLASSVETHPLSTRGLLVEPASHRRRPPSSATVPLVREGPPLVPVPSPSVSLASSFSCPLRRHHLLTAGISSLRGPPKGPVNHGSNLVCSSLNHGSNLVCSSLDQFDSLLQTIWD</sequence>
<feature type="region of interest" description="Disordered" evidence="1">
    <location>
        <begin position="1"/>
        <end position="50"/>
    </location>
</feature>
<dbReference type="AlphaFoldDB" id="A0A4U6TRU4"/>
<reference evidence="2" key="1">
    <citation type="submission" date="2019-03" db="EMBL/GenBank/DDBJ databases">
        <title>WGS assembly of Setaria viridis.</title>
        <authorList>
            <person name="Huang P."/>
            <person name="Jenkins J."/>
            <person name="Grimwood J."/>
            <person name="Barry K."/>
            <person name="Healey A."/>
            <person name="Mamidi S."/>
            <person name="Sreedasyam A."/>
            <person name="Shu S."/>
            <person name="Feldman M."/>
            <person name="Wu J."/>
            <person name="Yu Y."/>
            <person name="Chen C."/>
            <person name="Johnson J."/>
            <person name="Rokhsar D."/>
            <person name="Baxter I."/>
            <person name="Schmutz J."/>
            <person name="Brutnell T."/>
            <person name="Kellogg E."/>
        </authorList>
    </citation>
    <scope>NUCLEOTIDE SEQUENCE [LARGE SCALE GENOMIC DNA]</scope>
</reference>
<dbReference type="Gramene" id="TKW05688">
    <property type="protein sequence ID" value="TKW05688"/>
    <property type="gene ID" value="SEVIR_7G193200v2"/>
</dbReference>